<name>D8U8J5_VOLCA</name>
<sequence>MTNGSRISSRLLTVQDQPRLPWTFSTLYDMGFRERDLLDQQQVNRHLLLSTSKPLSFTAIPRFSPQSQATYTNHGREGRRGQGMAEEDRKGQGRAEEDRGEQEWAEEGRGGQGVQERAMDGRGVQERAREGKGGQSRAREGRENKEGQRRAEESKGRQERAREARDG</sequence>
<accession>D8U8J5</accession>
<feature type="compositionally biased region" description="Basic and acidic residues" evidence="1">
    <location>
        <begin position="74"/>
        <end position="97"/>
    </location>
</feature>
<feature type="region of interest" description="Disordered" evidence="1">
    <location>
        <begin position="59"/>
        <end position="167"/>
    </location>
</feature>
<evidence type="ECO:0000313" key="3">
    <source>
        <dbReference type="Proteomes" id="UP000001058"/>
    </source>
</evidence>
<gene>
    <name evidence="2" type="ORF">VOLCADRAFT_106608</name>
</gene>
<dbReference type="GeneID" id="9621750"/>
<dbReference type="InParanoid" id="D8U8J5"/>
<reference evidence="2 3" key="1">
    <citation type="journal article" date="2010" name="Science">
        <title>Genomic analysis of organismal complexity in the multicellular green alga Volvox carteri.</title>
        <authorList>
            <person name="Prochnik S.E."/>
            <person name="Umen J."/>
            <person name="Nedelcu A.M."/>
            <person name="Hallmann A."/>
            <person name="Miller S.M."/>
            <person name="Nishii I."/>
            <person name="Ferris P."/>
            <person name="Kuo A."/>
            <person name="Mitros T."/>
            <person name="Fritz-Laylin L.K."/>
            <person name="Hellsten U."/>
            <person name="Chapman J."/>
            <person name="Simakov O."/>
            <person name="Rensing S.A."/>
            <person name="Terry A."/>
            <person name="Pangilinan J."/>
            <person name="Kapitonov V."/>
            <person name="Jurka J."/>
            <person name="Salamov A."/>
            <person name="Shapiro H."/>
            <person name="Schmutz J."/>
            <person name="Grimwood J."/>
            <person name="Lindquist E."/>
            <person name="Lucas S."/>
            <person name="Grigoriev I.V."/>
            <person name="Schmitt R."/>
            <person name="Kirk D."/>
            <person name="Rokhsar D.S."/>
        </authorList>
    </citation>
    <scope>NUCLEOTIDE SEQUENCE [LARGE SCALE GENOMIC DNA]</scope>
    <source>
        <strain evidence="3">f. Nagariensis / Eve</strain>
    </source>
</reference>
<feature type="compositionally biased region" description="Polar residues" evidence="1">
    <location>
        <begin position="64"/>
        <end position="73"/>
    </location>
</feature>
<evidence type="ECO:0000256" key="1">
    <source>
        <dbReference type="SAM" id="MobiDB-lite"/>
    </source>
</evidence>
<keyword evidence="3" id="KW-1185">Reference proteome</keyword>
<proteinExistence type="predicted"/>
<dbReference type="AlphaFoldDB" id="D8U8J5"/>
<protein>
    <submittedName>
        <fullName evidence="2">Uncharacterized protein</fullName>
    </submittedName>
</protein>
<dbReference type="EMBL" id="GL378368">
    <property type="protein sequence ID" value="EFJ43991.1"/>
    <property type="molecule type" value="Genomic_DNA"/>
</dbReference>
<dbReference type="RefSeq" id="XP_002955003.1">
    <property type="nucleotide sequence ID" value="XM_002954957.1"/>
</dbReference>
<evidence type="ECO:0000313" key="2">
    <source>
        <dbReference type="EMBL" id="EFJ43991.1"/>
    </source>
</evidence>
<dbReference type="KEGG" id="vcn:VOLCADRAFT_106608"/>
<organism evidence="3">
    <name type="scientific">Volvox carteri f. nagariensis</name>
    <dbReference type="NCBI Taxonomy" id="3068"/>
    <lineage>
        <taxon>Eukaryota</taxon>
        <taxon>Viridiplantae</taxon>
        <taxon>Chlorophyta</taxon>
        <taxon>core chlorophytes</taxon>
        <taxon>Chlorophyceae</taxon>
        <taxon>CS clade</taxon>
        <taxon>Chlamydomonadales</taxon>
        <taxon>Volvocaceae</taxon>
        <taxon>Volvox</taxon>
    </lineage>
</organism>
<feature type="compositionally biased region" description="Basic and acidic residues" evidence="1">
    <location>
        <begin position="117"/>
        <end position="167"/>
    </location>
</feature>
<dbReference type="Proteomes" id="UP000001058">
    <property type="component" value="Unassembled WGS sequence"/>
</dbReference>